<evidence type="ECO:0000256" key="1">
    <source>
        <dbReference type="SAM" id="MobiDB-lite"/>
    </source>
</evidence>
<evidence type="ECO:0000313" key="2">
    <source>
        <dbReference type="EnsemblMetazoa" id="tetur01g01540.1"/>
    </source>
</evidence>
<sequence>MGCAFTKHHLNNSSGCNSSVRKSGNVSNNPLEVPEPPPPDPRLPLNARQKFQITKSWKGIQRAMEPTGVSMFIK</sequence>
<dbReference type="Proteomes" id="UP000015104">
    <property type="component" value="Unassembled WGS sequence"/>
</dbReference>
<dbReference type="eggNOG" id="ENOG502SBX4">
    <property type="taxonomic scope" value="Eukaryota"/>
</dbReference>
<feature type="region of interest" description="Disordered" evidence="1">
    <location>
        <begin position="1"/>
        <end position="45"/>
    </location>
</feature>
<accession>T1JQ11</accession>
<dbReference type="HOGENOM" id="CLU_185727_0_0_1"/>
<reference evidence="3" key="1">
    <citation type="submission" date="2011-08" db="EMBL/GenBank/DDBJ databases">
        <authorList>
            <person name="Rombauts S."/>
        </authorList>
    </citation>
    <scope>NUCLEOTIDE SEQUENCE</scope>
    <source>
        <strain evidence="3">London</strain>
    </source>
</reference>
<keyword evidence="3" id="KW-1185">Reference proteome</keyword>
<feature type="compositionally biased region" description="Basic residues" evidence="1">
    <location>
        <begin position="1"/>
        <end position="10"/>
    </location>
</feature>
<dbReference type="EMBL" id="CAEY01000436">
    <property type="status" value="NOT_ANNOTATED_CDS"/>
    <property type="molecule type" value="Genomic_DNA"/>
</dbReference>
<feature type="compositionally biased region" description="Pro residues" evidence="1">
    <location>
        <begin position="33"/>
        <end position="42"/>
    </location>
</feature>
<evidence type="ECO:0008006" key="4">
    <source>
        <dbReference type="Google" id="ProtNLM"/>
    </source>
</evidence>
<proteinExistence type="predicted"/>
<organism evidence="2 3">
    <name type="scientific">Tetranychus urticae</name>
    <name type="common">Two-spotted spider mite</name>
    <dbReference type="NCBI Taxonomy" id="32264"/>
    <lineage>
        <taxon>Eukaryota</taxon>
        <taxon>Metazoa</taxon>
        <taxon>Ecdysozoa</taxon>
        <taxon>Arthropoda</taxon>
        <taxon>Chelicerata</taxon>
        <taxon>Arachnida</taxon>
        <taxon>Acari</taxon>
        <taxon>Acariformes</taxon>
        <taxon>Trombidiformes</taxon>
        <taxon>Prostigmata</taxon>
        <taxon>Eleutherengona</taxon>
        <taxon>Raphignathae</taxon>
        <taxon>Tetranychoidea</taxon>
        <taxon>Tetranychidae</taxon>
        <taxon>Tetranychus</taxon>
    </lineage>
</organism>
<feature type="compositionally biased region" description="Polar residues" evidence="1">
    <location>
        <begin position="11"/>
        <end position="27"/>
    </location>
</feature>
<reference evidence="2" key="2">
    <citation type="submission" date="2015-06" db="UniProtKB">
        <authorList>
            <consortium name="EnsemblMetazoa"/>
        </authorList>
    </citation>
    <scope>IDENTIFICATION</scope>
</reference>
<protein>
    <recommendedName>
        <fullName evidence="4">Neuroglobin</fullName>
    </recommendedName>
</protein>
<evidence type="ECO:0000313" key="3">
    <source>
        <dbReference type="Proteomes" id="UP000015104"/>
    </source>
</evidence>
<name>T1JQ11_TETUR</name>
<dbReference type="AlphaFoldDB" id="T1JQ11"/>
<dbReference type="EnsemblMetazoa" id="tetur01g01540.1">
    <property type="protein sequence ID" value="tetur01g01540.1"/>
    <property type="gene ID" value="tetur01g01540"/>
</dbReference>